<gene>
    <name evidence="1" type="ORF">H0235_013675</name>
</gene>
<dbReference type="EMBL" id="JACSDY010000013">
    <property type="protein sequence ID" value="KAF7411068.1"/>
    <property type="molecule type" value="Genomic_DNA"/>
</dbReference>
<name>A0A834KQR0_VESPE</name>
<proteinExistence type="predicted"/>
<accession>A0A834KQR0</accession>
<organism evidence="1 2">
    <name type="scientific">Vespula pensylvanica</name>
    <name type="common">Western yellow jacket</name>
    <name type="synonym">Wasp</name>
    <dbReference type="NCBI Taxonomy" id="30213"/>
    <lineage>
        <taxon>Eukaryota</taxon>
        <taxon>Metazoa</taxon>
        <taxon>Ecdysozoa</taxon>
        <taxon>Arthropoda</taxon>
        <taxon>Hexapoda</taxon>
        <taxon>Insecta</taxon>
        <taxon>Pterygota</taxon>
        <taxon>Neoptera</taxon>
        <taxon>Endopterygota</taxon>
        <taxon>Hymenoptera</taxon>
        <taxon>Apocrita</taxon>
        <taxon>Aculeata</taxon>
        <taxon>Vespoidea</taxon>
        <taxon>Vespidae</taxon>
        <taxon>Vespinae</taxon>
        <taxon>Vespula</taxon>
    </lineage>
</organism>
<comment type="caution">
    <text evidence="1">The sequence shown here is derived from an EMBL/GenBank/DDBJ whole genome shotgun (WGS) entry which is preliminary data.</text>
</comment>
<sequence length="150" mass="16157">MPVNIIIGNPIHLDDQNLRYLDLPGSAGIARDSTRTTIIDTNKMQESIVEEATLSVSSLVIEALAPTLVGVPGAGTFSTMMALLAVAVRFYTMPVESLSMCDERDGHMGWVVYVDTGMDTMSTATAIGLLRTFDRPQELSSPLTSHTPDV</sequence>
<evidence type="ECO:0000313" key="2">
    <source>
        <dbReference type="Proteomes" id="UP000600918"/>
    </source>
</evidence>
<keyword evidence="2" id="KW-1185">Reference proteome</keyword>
<dbReference type="AlphaFoldDB" id="A0A834KQR0"/>
<evidence type="ECO:0000313" key="1">
    <source>
        <dbReference type="EMBL" id="KAF7411068.1"/>
    </source>
</evidence>
<reference evidence="1" key="1">
    <citation type="journal article" date="2020" name="G3 (Bethesda)">
        <title>High-Quality Assemblies for Three Invasive Social Wasps from the &lt;i&gt;Vespula&lt;/i&gt; Genus.</title>
        <authorList>
            <person name="Harrop T.W.R."/>
            <person name="Guhlin J."/>
            <person name="McLaughlin G.M."/>
            <person name="Permina E."/>
            <person name="Stockwell P."/>
            <person name="Gilligan J."/>
            <person name="Le Lec M.F."/>
            <person name="Gruber M.A.M."/>
            <person name="Quinn O."/>
            <person name="Lovegrove M."/>
            <person name="Duncan E.J."/>
            <person name="Remnant E.J."/>
            <person name="Van Eeckhoven J."/>
            <person name="Graham B."/>
            <person name="Knapp R.A."/>
            <person name="Langford K.W."/>
            <person name="Kronenberg Z."/>
            <person name="Press M.O."/>
            <person name="Eacker S.M."/>
            <person name="Wilson-Rankin E.E."/>
            <person name="Purcell J."/>
            <person name="Lester P.J."/>
            <person name="Dearden P.K."/>
        </authorList>
    </citation>
    <scope>NUCLEOTIDE SEQUENCE</scope>
    <source>
        <strain evidence="1">Volc-1</strain>
    </source>
</reference>
<dbReference type="Proteomes" id="UP000600918">
    <property type="component" value="Unassembled WGS sequence"/>
</dbReference>
<protein>
    <submittedName>
        <fullName evidence="1">Uncharacterized protein</fullName>
    </submittedName>
</protein>